<dbReference type="EMBL" id="CP049888">
    <property type="protein sequence ID" value="QIL51271.1"/>
    <property type="molecule type" value="Genomic_DNA"/>
</dbReference>
<reference evidence="1 2" key="1">
    <citation type="submission" date="2020-03" db="EMBL/GenBank/DDBJ databases">
        <title>Weissella sp. nov., isolated from Cybister lewisianus.</title>
        <authorList>
            <person name="Hyun D.-W."/>
            <person name="Bae J.-W."/>
        </authorList>
    </citation>
    <scope>NUCLEOTIDE SEQUENCE [LARGE SCALE GENOMIC DNA]</scope>
    <source>
        <strain evidence="1 2">HDW19</strain>
    </source>
</reference>
<evidence type="ECO:0000313" key="1">
    <source>
        <dbReference type="EMBL" id="QIL51271.1"/>
    </source>
</evidence>
<evidence type="ECO:0000313" key="2">
    <source>
        <dbReference type="Proteomes" id="UP000500741"/>
    </source>
</evidence>
<keyword evidence="2" id="KW-1185">Reference proteome</keyword>
<dbReference type="AlphaFoldDB" id="A0A6G8B1R6"/>
<protein>
    <submittedName>
        <fullName evidence="1">Uncharacterized protein</fullName>
    </submittedName>
</protein>
<dbReference type="KEGG" id="wco:G7084_03830"/>
<proteinExistence type="predicted"/>
<dbReference type="Proteomes" id="UP000500741">
    <property type="component" value="Chromosome"/>
</dbReference>
<organism evidence="1 2">
    <name type="scientific">Weissella coleopterorum</name>
    <dbReference type="NCBI Taxonomy" id="2714949"/>
    <lineage>
        <taxon>Bacteria</taxon>
        <taxon>Bacillati</taxon>
        <taxon>Bacillota</taxon>
        <taxon>Bacilli</taxon>
        <taxon>Lactobacillales</taxon>
        <taxon>Lactobacillaceae</taxon>
        <taxon>Weissella</taxon>
    </lineage>
</organism>
<name>A0A6G8B1R6_9LACO</name>
<gene>
    <name evidence="1" type="ORF">G7084_03830</name>
</gene>
<sequence length="73" mass="8003">MKIKKSITINATSTTEDGKTIATFYASISGDGAGTNTSMNVADQELYEVNKSIVREDKAAFDKFVYEVEDDNN</sequence>
<accession>A0A6G8B1R6</accession>